<dbReference type="Ensembl" id="ENSPMGT00000004135.1">
    <property type="protein sequence ID" value="ENSPMGP00000003889.1"/>
    <property type="gene ID" value="ENSPMGG00000003325.1"/>
</dbReference>
<dbReference type="PANTHER" id="PTHR43128">
    <property type="entry name" value="L-2-HYDROXYCARBOXYLATE DEHYDROGENASE (NAD(P)(+))"/>
    <property type="match status" value="1"/>
</dbReference>
<proteinExistence type="predicted"/>
<evidence type="ECO:0000256" key="1">
    <source>
        <dbReference type="ARBA" id="ARBA00022490"/>
    </source>
</evidence>
<dbReference type="GO" id="GO:0004459">
    <property type="term" value="F:L-lactate dehydrogenase (NAD+) activity"/>
    <property type="evidence" value="ECO:0007669"/>
    <property type="project" value="TreeGrafter"/>
</dbReference>
<dbReference type="InterPro" id="IPR015955">
    <property type="entry name" value="Lactate_DH/Glyco_Ohase_4_C"/>
</dbReference>
<evidence type="ECO:0000256" key="2">
    <source>
        <dbReference type="ARBA" id="ARBA00023027"/>
    </source>
</evidence>
<evidence type="ECO:0000313" key="4">
    <source>
        <dbReference type="Proteomes" id="UP000261520"/>
    </source>
</evidence>
<evidence type="ECO:0008006" key="5">
    <source>
        <dbReference type="Google" id="ProtNLM"/>
    </source>
</evidence>
<organism evidence="3 4">
    <name type="scientific">Periophthalmus magnuspinnatus</name>
    <dbReference type="NCBI Taxonomy" id="409849"/>
    <lineage>
        <taxon>Eukaryota</taxon>
        <taxon>Metazoa</taxon>
        <taxon>Chordata</taxon>
        <taxon>Craniata</taxon>
        <taxon>Vertebrata</taxon>
        <taxon>Euteleostomi</taxon>
        <taxon>Actinopterygii</taxon>
        <taxon>Neopterygii</taxon>
        <taxon>Teleostei</taxon>
        <taxon>Neoteleostei</taxon>
        <taxon>Acanthomorphata</taxon>
        <taxon>Gobiaria</taxon>
        <taxon>Gobiiformes</taxon>
        <taxon>Gobioidei</taxon>
        <taxon>Gobiidae</taxon>
        <taxon>Oxudercinae</taxon>
        <taxon>Periophthalmus</taxon>
    </lineage>
</organism>
<reference evidence="3" key="2">
    <citation type="submission" date="2025-09" db="UniProtKB">
        <authorList>
            <consortium name="Ensembl"/>
        </authorList>
    </citation>
    <scope>IDENTIFICATION</scope>
</reference>
<dbReference type="AlphaFoldDB" id="A0A3B3ZH46"/>
<reference evidence="3" key="1">
    <citation type="submission" date="2025-08" db="UniProtKB">
        <authorList>
            <consortium name="Ensembl"/>
        </authorList>
    </citation>
    <scope>IDENTIFICATION</scope>
</reference>
<keyword evidence="2" id="KW-0520">NAD</keyword>
<name>A0A3B3ZH46_9GOBI</name>
<dbReference type="Gene3D" id="3.90.110.10">
    <property type="entry name" value="Lactate dehydrogenase/glycoside hydrolase, family 4, C-terminal"/>
    <property type="match status" value="1"/>
</dbReference>
<evidence type="ECO:0000313" key="3">
    <source>
        <dbReference type="Ensembl" id="ENSPMGP00000003889.1"/>
    </source>
</evidence>
<protein>
    <recommendedName>
        <fullName evidence="5">Lactate/malate dehydrogenase C-terminal domain-containing protein</fullName>
    </recommendedName>
</protein>
<dbReference type="GO" id="GO:0006089">
    <property type="term" value="P:lactate metabolic process"/>
    <property type="evidence" value="ECO:0007669"/>
    <property type="project" value="TreeGrafter"/>
</dbReference>
<dbReference type="SUPFAM" id="SSF56327">
    <property type="entry name" value="LDH C-terminal domain-like"/>
    <property type="match status" value="1"/>
</dbReference>
<dbReference type="STRING" id="409849.ENSPMGP00000003889"/>
<sequence length="103" mass="11599">MKSKYKDSDREQWKAMHKAVVDSWPADLTESIVKNMSRVHPVSTMVKVTASIYTRSSYPCVLKSSGVSSVINMTLTYAEVDQLKKSADTLWGIQKDLRDLSSL</sequence>
<accession>A0A3B3ZH46</accession>
<keyword evidence="4" id="KW-1185">Reference proteome</keyword>
<dbReference type="PANTHER" id="PTHR43128:SF2">
    <property type="entry name" value="L-LACTATE DEHYDROGENASE B CHAIN"/>
    <property type="match status" value="1"/>
</dbReference>
<keyword evidence="1" id="KW-0963">Cytoplasm</keyword>
<dbReference type="Proteomes" id="UP000261520">
    <property type="component" value="Unplaced"/>
</dbReference>